<feature type="compositionally biased region" description="Basic residues" evidence="10">
    <location>
        <begin position="1757"/>
        <end position="1774"/>
    </location>
</feature>
<feature type="transmembrane region" description="Helical" evidence="11">
    <location>
        <begin position="1303"/>
        <end position="1327"/>
    </location>
</feature>
<dbReference type="EMBL" id="CAMXCT030004124">
    <property type="protein sequence ID" value="CAL4795099.1"/>
    <property type="molecule type" value="Genomic_DNA"/>
</dbReference>
<evidence type="ECO:0000256" key="4">
    <source>
        <dbReference type="ARBA" id="ARBA00022676"/>
    </source>
</evidence>
<dbReference type="OrthoDB" id="1880850at2759"/>
<dbReference type="Pfam" id="PF00026">
    <property type="entry name" value="Asp"/>
    <property type="match status" value="1"/>
</dbReference>
<feature type="transmembrane region" description="Helical" evidence="11">
    <location>
        <begin position="354"/>
        <end position="374"/>
    </location>
</feature>
<feature type="region of interest" description="Disordered" evidence="10">
    <location>
        <begin position="1612"/>
        <end position="1797"/>
    </location>
</feature>
<dbReference type="EMBL" id="CAMXCT010004124">
    <property type="protein sequence ID" value="CAI4007787.1"/>
    <property type="molecule type" value="Genomic_DNA"/>
</dbReference>
<proteinExistence type="inferred from homology"/>
<dbReference type="EMBL" id="CAMXCT020004124">
    <property type="protein sequence ID" value="CAL1161162.1"/>
    <property type="molecule type" value="Genomic_DNA"/>
</dbReference>
<dbReference type="PANTHER" id="PTHR12741">
    <property type="entry name" value="LYST-INTERACTING PROTEIN LIP5 DOPAMINE RESPONSIVE PROTEIN DRG-1"/>
    <property type="match status" value="1"/>
</dbReference>
<dbReference type="PANTHER" id="PTHR12741:SF48">
    <property type="entry name" value="1,3-BETA-GLUCAN SYNTHASE COMPONENT FKS1-RELATED"/>
    <property type="match status" value="1"/>
</dbReference>
<feature type="compositionally biased region" description="Basic and acidic residues" evidence="10">
    <location>
        <begin position="1642"/>
        <end position="1655"/>
    </location>
</feature>
<comment type="caution">
    <text evidence="13">The sequence shown here is derived from an EMBL/GenBank/DDBJ whole genome shotgun (WGS) entry which is preliminary data.</text>
</comment>
<feature type="transmembrane region" description="Helical" evidence="11">
    <location>
        <begin position="437"/>
        <end position="461"/>
    </location>
</feature>
<comment type="catalytic activity">
    <reaction evidence="9">
        <text>[(1-&gt;3)-beta-D-glucosyl](n) + UDP-alpha-D-glucose = [(1-&gt;3)-beta-D-glucosyl](n+1) + UDP + H(+)</text>
        <dbReference type="Rhea" id="RHEA:21476"/>
        <dbReference type="Rhea" id="RHEA-COMP:11146"/>
        <dbReference type="Rhea" id="RHEA-COMP:14303"/>
        <dbReference type="ChEBI" id="CHEBI:15378"/>
        <dbReference type="ChEBI" id="CHEBI:37671"/>
        <dbReference type="ChEBI" id="CHEBI:58223"/>
        <dbReference type="ChEBI" id="CHEBI:58885"/>
        <dbReference type="EC" id="2.4.1.34"/>
    </reaction>
</comment>
<keyword evidence="5" id="KW-0808">Transferase</keyword>
<evidence type="ECO:0000256" key="7">
    <source>
        <dbReference type="ARBA" id="ARBA00022989"/>
    </source>
</evidence>
<evidence type="ECO:0000313" key="15">
    <source>
        <dbReference type="Proteomes" id="UP001152797"/>
    </source>
</evidence>
<evidence type="ECO:0000256" key="8">
    <source>
        <dbReference type="ARBA" id="ARBA00023136"/>
    </source>
</evidence>
<feature type="transmembrane region" description="Helical" evidence="11">
    <location>
        <begin position="1151"/>
        <end position="1169"/>
    </location>
</feature>
<feature type="transmembrane region" description="Helical" evidence="11">
    <location>
        <begin position="1369"/>
        <end position="1397"/>
    </location>
</feature>
<dbReference type="Gene3D" id="2.40.70.10">
    <property type="entry name" value="Acid Proteases"/>
    <property type="match status" value="1"/>
</dbReference>
<dbReference type="GO" id="GO:0005886">
    <property type="term" value="C:plasma membrane"/>
    <property type="evidence" value="ECO:0007669"/>
    <property type="project" value="TreeGrafter"/>
</dbReference>
<reference evidence="14 15" key="2">
    <citation type="submission" date="2024-05" db="EMBL/GenBank/DDBJ databases">
        <authorList>
            <person name="Chen Y."/>
            <person name="Shah S."/>
            <person name="Dougan E. K."/>
            <person name="Thang M."/>
            <person name="Chan C."/>
        </authorList>
    </citation>
    <scope>NUCLEOTIDE SEQUENCE [LARGE SCALE GENOMIC DNA]</scope>
</reference>
<feature type="region of interest" description="Disordered" evidence="10">
    <location>
        <begin position="1847"/>
        <end position="1873"/>
    </location>
</feature>
<feature type="region of interest" description="Disordered" evidence="10">
    <location>
        <begin position="1516"/>
        <end position="1536"/>
    </location>
</feature>
<evidence type="ECO:0000259" key="12">
    <source>
        <dbReference type="PROSITE" id="PS51767"/>
    </source>
</evidence>
<dbReference type="Pfam" id="PF14288">
    <property type="entry name" value="FKS1_dom1"/>
    <property type="match status" value="1"/>
</dbReference>
<feature type="transmembrane region" description="Helical" evidence="11">
    <location>
        <begin position="481"/>
        <end position="514"/>
    </location>
</feature>
<comment type="similarity">
    <text evidence="2">Belongs to the glycosyltransferase 48 family.</text>
</comment>
<dbReference type="SUPFAM" id="SSF50630">
    <property type="entry name" value="Acid proteases"/>
    <property type="match status" value="1"/>
</dbReference>
<dbReference type="GO" id="GO:0006075">
    <property type="term" value="P:(1-&gt;3)-beta-D-glucan biosynthetic process"/>
    <property type="evidence" value="ECO:0007669"/>
    <property type="project" value="InterPro"/>
</dbReference>
<dbReference type="Pfam" id="PF02364">
    <property type="entry name" value="Glucan_synthase"/>
    <property type="match status" value="2"/>
</dbReference>
<dbReference type="Proteomes" id="UP001152797">
    <property type="component" value="Unassembled WGS sequence"/>
</dbReference>
<evidence type="ECO:0000256" key="3">
    <source>
        <dbReference type="ARBA" id="ARBA00012589"/>
    </source>
</evidence>
<dbReference type="SMART" id="SM01205">
    <property type="entry name" value="FKS1_dom1"/>
    <property type="match status" value="1"/>
</dbReference>
<feature type="transmembrane region" description="Helical" evidence="11">
    <location>
        <begin position="1126"/>
        <end position="1145"/>
    </location>
</feature>
<evidence type="ECO:0000256" key="2">
    <source>
        <dbReference type="ARBA" id="ARBA00009040"/>
    </source>
</evidence>
<dbReference type="GO" id="GO:0003843">
    <property type="term" value="F:1,3-beta-D-glucan synthase activity"/>
    <property type="evidence" value="ECO:0007669"/>
    <property type="project" value="UniProtKB-EC"/>
</dbReference>
<dbReference type="PROSITE" id="PS51767">
    <property type="entry name" value="PEPTIDASE_A1"/>
    <property type="match status" value="1"/>
</dbReference>
<evidence type="ECO:0000313" key="14">
    <source>
        <dbReference type="EMBL" id="CAL4795099.1"/>
    </source>
</evidence>
<feature type="transmembrane region" description="Helical" evidence="11">
    <location>
        <begin position="1333"/>
        <end position="1357"/>
    </location>
</feature>
<feature type="transmembrane region" description="Helical" evidence="11">
    <location>
        <begin position="394"/>
        <end position="416"/>
    </location>
</feature>
<evidence type="ECO:0000256" key="5">
    <source>
        <dbReference type="ARBA" id="ARBA00022679"/>
    </source>
</evidence>
<evidence type="ECO:0000256" key="9">
    <source>
        <dbReference type="ARBA" id="ARBA00047777"/>
    </source>
</evidence>
<keyword evidence="6 11" id="KW-0812">Transmembrane</keyword>
<feature type="transmembrane region" description="Helical" evidence="11">
    <location>
        <begin position="319"/>
        <end position="342"/>
    </location>
</feature>
<dbReference type="InterPro" id="IPR021109">
    <property type="entry name" value="Peptidase_aspartic_dom_sf"/>
</dbReference>
<dbReference type="GO" id="GO:0000148">
    <property type="term" value="C:1,3-beta-D-glucan synthase complex"/>
    <property type="evidence" value="ECO:0007669"/>
    <property type="project" value="InterPro"/>
</dbReference>
<evidence type="ECO:0000256" key="6">
    <source>
        <dbReference type="ARBA" id="ARBA00022692"/>
    </source>
</evidence>
<feature type="domain" description="Peptidase A1" evidence="12">
    <location>
        <begin position="1892"/>
        <end position="1964"/>
    </location>
</feature>
<gene>
    <name evidence="13" type="ORF">C1SCF055_LOCUS33314</name>
</gene>
<keyword evidence="4" id="KW-0328">Glycosyltransferase</keyword>
<evidence type="ECO:0000313" key="13">
    <source>
        <dbReference type="EMBL" id="CAI4007787.1"/>
    </source>
</evidence>
<evidence type="ECO:0000256" key="10">
    <source>
        <dbReference type="SAM" id="MobiDB-lite"/>
    </source>
</evidence>
<dbReference type="EC" id="2.4.1.34" evidence="3"/>
<feature type="compositionally biased region" description="Polar residues" evidence="10">
    <location>
        <begin position="1688"/>
        <end position="1701"/>
    </location>
</feature>
<keyword evidence="15" id="KW-1185">Reference proteome</keyword>
<dbReference type="InterPro" id="IPR026899">
    <property type="entry name" value="FKS1-like_dom1"/>
</dbReference>
<feature type="transmembrane region" description="Helical" evidence="11">
    <location>
        <begin position="1236"/>
        <end position="1255"/>
    </location>
</feature>
<comment type="subcellular location">
    <subcellularLocation>
        <location evidence="1">Membrane</location>
        <topology evidence="1">Multi-pass membrane protein</topology>
    </subcellularLocation>
</comment>
<evidence type="ECO:0000256" key="11">
    <source>
        <dbReference type="SAM" id="Phobius"/>
    </source>
</evidence>
<feature type="transmembrane region" description="Helical" evidence="11">
    <location>
        <begin position="281"/>
        <end position="299"/>
    </location>
</feature>
<organism evidence="13">
    <name type="scientific">Cladocopium goreaui</name>
    <dbReference type="NCBI Taxonomy" id="2562237"/>
    <lineage>
        <taxon>Eukaryota</taxon>
        <taxon>Sar</taxon>
        <taxon>Alveolata</taxon>
        <taxon>Dinophyceae</taxon>
        <taxon>Suessiales</taxon>
        <taxon>Symbiodiniaceae</taxon>
        <taxon>Cladocopium</taxon>
    </lineage>
</organism>
<accession>A0A9P1DE48</accession>
<feature type="compositionally biased region" description="Low complexity" evidence="10">
    <location>
        <begin position="1775"/>
        <end position="1797"/>
    </location>
</feature>
<evidence type="ECO:0000256" key="1">
    <source>
        <dbReference type="ARBA" id="ARBA00004141"/>
    </source>
</evidence>
<keyword evidence="8 11" id="KW-0472">Membrane</keyword>
<reference evidence="13" key="1">
    <citation type="submission" date="2022-10" db="EMBL/GenBank/DDBJ databases">
        <authorList>
            <person name="Chen Y."/>
            <person name="Dougan E. K."/>
            <person name="Chan C."/>
            <person name="Rhodes N."/>
            <person name="Thang M."/>
        </authorList>
    </citation>
    <scope>NUCLEOTIDE SEQUENCE</scope>
</reference>
<feature type="compositionally biased region" description="Basic residues" evidence="10">
    <location>
        <begin position="1852"/>
        <end position="1862"/>
    </location>
</feature>
<dbReference type="InterPro" id="IPR033121">
    <property type="entry name" value="PEPTIDASE_A1"/>
</dbReference>
<name>A0A9P1DE48_9DINO</name>
<protein>
    <recommendedName>
        <fullName evidence="3">1,3-beta-glucan synthase</fullName>
        <ecNumber evidence="3">2.4.1.34</ecNumber>
    </recommendedName>
</protein>
<dbReference type="InterPro" id="IPR003440">
    <property type="entry name" value="Glyco_trans_48_dom"/>
</dbReference>
<sequence>MVPLLPVGGYSYGFSSLGSSEASWRTQNFDDASRRRQAVKTICERLTSRLGFQKQSMLNQEEHIEALWESFLRRYEDPKQAMEALSGQLLATQRSWREKVWMTFLKPHVPVEQVSHPLRDVCLFWLIWGELGNLRFCPELLCFLFTAACELCDSSSEAPLVEAAEGSFLDEVVKPAYGVMVTETFELRPNGVPAFKFGKAPAPARAGNYDDWNELFWDPWRLKHALKIKTPRPGVQRFVDACQDSADVWRKLRELDWEHSLRKHKTHLEFHSHFPLLIGNYRIFLLHSVFLCTMVVFWVQRLGRLEGLGARLWRDYGWLFQASLGLVAPAWMLLFQIGFQAMTPSLAKRNRLRGLVQLLCVDFLPVISFAALLWQHHLPDGVSTRFRYIPFVKVPTFDVLLVTHVFFSVFTLVVSLGPRPDNLYRWKFYPAMSRPDCIPSGAFWLFTVALWSIFASSGTWYCGQALLRIWDVYDSLSLPLPYLLAVLTILVIVPTLLVFFSSLCFFLTFSISIVGSMVGAYRLGGVRLMCTRRGMGLTYVPETMVGCLLHLPPHPSRETGLWERFSWWRRMSDPELEAFVDVWNKLLKELRDRDLVCGREVDFLSFRSAQDAFQGNVPGLFKALSALSYRATLPSNGEARRRIVSLARSLQMHPLPKAKVREMPTLSVVIPHYSETIRYSKKDLFSDGETKVSNDLLRFLIKYYRDEFRNFIERLEQEDCSSLEEALCTWASLRMQTLWRTVDGICGAYANALEILAHYQEIFESQRSLRSSVRQRLQVLVAMQQYAKFADPESPGFSPNELQAVEAMFSAFGDFLSIAYIEEQVVEGEKRFFSCLIDSSCEQIPIPGFDDVFARRAKYRIELPGFPILGHGKSDNQNCAVIFTRGEILQMIDANQDAYYEASLFLPSAFQEFCEPERTSKGRPGIVGFREHIFSAVGLLGRIAADSEFTFGTMIQRTLDWPLNSRFHYGHPDLMDKLQVVQQGGVSKATRGLNLSEDIFAGLDLSLRGGWTTYREYFHVGKGRDMGFMSVLSFYAKVSMGNAEQAITRQWMRLGLHLELSQLLGIFYSHIGFYMNQALVNRATKAFCFSAAIFALSAEVQESFSILAVEEMPLCLDALSSSYFGYFYLLFVLASMLPFAFEVMLEEGLQALWSLTFSLLALSPVFSSFQSKLMGYFFETTLNYGGAQYIPTGRGLATRREPFLKSFRCFAASHMYDALEVVLFIIFSAAQDYGTGFYFCTGFSATSWLIAPFLFNPRQFESMGQSLSDFREWMTWMTKLDEKEEVSWYAWQVSLQEVRRNKFILQFVIGNCRFLAALCTLGLVVSVHPFHSLNVVSACLIYLPCLSHLVVCLFLSIGFSCKASGRVPYILIATLAVVLTLLEIAVSAHLLTPAVIFHKYILLRWMLETADGLAANPSVKAFLPFVHDACRLWAFSWRFLRDMALGVPLALLFCAMTCIPCLNSLHTLFLFHTRRPKEEGLVVEDADENGSSTHLVDPDPIRNFFRTFAPESSVVVRGDRRRRKRPTGRSSLRATQSEPNFGEQEVLLVVGVGSSEALIPQQIELKDFDVKTRLALRRILRLKAGLTNLQANAATAGAGPVSVTQKPAKKAASGTAAVQPNQQGELAVKSEARKVRKVVKRRVADAETETTKDTKASPAATVQEEPAAQVPQRRVTKGKPAEADSGKRAQSQDGGEQSSPAQLREVRRKASSPSPCSSRSICARRTPSPSFRPRRMKGPDRRMGRSPSPRRRDSRAPPRRPTPRRSGGSRRPRRAAAQPAAESAPQPAAQPAAQSLAAQPGTFQPTQVMMAAGDGSDSTEFGGFLLSWILPEVYALEVHEGHQAQHILSLSRRQKEKSRRGGSTKGGSLSVEIDPHGAHQMLTPLEDMSSEYTGLVGVGTSASGGPQFEARVVFDTGSTNLWMASVLCKAYPCDEQHTSYDPASSITSELGAGGTSLAGLHFPW</sequence>
<feature type="compositionally biased region" description="Low complexity" evidence="10">
    <location>
        <begin position="1711"/>
        <end position="1731"/>
    </location>
</feature>
<keyword evidence="7 11" id="KW-1133">Transmembrane helix</keyword>